<name>A0AAE8HT76_9HYPH</name>
<dbReference type="Proteomes" id="UP000185487">
    <property type="component" value="Chromosome"/>
</dbReference>
<dbReference type="RefSeq" id="WP_075380288.1">
    <property type="nucleotide sequence ID" value="NZ_CP015367.1"/>
</dbReference>
<dbReference type="AlphaFoldDB" id="A0AAE8HT76"/>
<dbReference type="Proteomes" id="UP000199140">
    <property type="component" value="Unassembled WGS sequence"/>
</dbReference>
<proteinExistence type="predicted"/>
<protein>
    <submittedName>
        <fullName evidence="3">Uncharacterized protein</fullName>
    </submittedName>
</protein>
<evidence type="ECO:0000313" key="2">
    <source>
        <dbReference type="EMBL" id="APT31289.1"/>
    </source>
</evidence>
<reference evidence="3 5" key="2">
    <citation type="submission" date="2016-10" db="EMBL/GenBank/DDBJ databases">
        <authorList>
            <person name="Varghese N."/>
            <person name="Submissions S."/>
        </authorList>
    </citation>
    <scope>NUCLEOTIDE SEQUENCE [LARGE SCALE GENOMIC DNA]</scope>
    <source>
        <strain evidence="3 5">CBMB27</strain>
    </source>
</reference>
<dbReference type="EMBL" id="FOPK01000014">
    <property type="protein sequence ID" value="SFH10524.1"/>
    <property type="molecule type" value="Genomic_DNA"/>
</dbReference>
<evidence type="ECO:0000313" key="4">
    <source>
        <dbReference type="Proteomes" id="UP000185487"/>
    </source>
</evidence>
<gene>
    <name evidence="2" type="ORF">MCBMB27_01998</name>
    <name evidence="3" type="ORF">SAMN05192567_11411</name>
</gene>
<reference evidence="2 4" key="1">
    <citation type="submission" date="2016-04" db="EMBL/GenBank/DDBJ databases">
        <title>Complete genome sequencing and analysis of CBMB27, Methylobacterium phyllosphaerae isolated from leaf tissues of rice (Oryza sativa L.).</title>
        <authorList>
            <person name="Lee Y."/>
            <person name="Hwangbo K."/>
            <person name="Chung H."/>
            <person name="Yoo J."/>
            <person name="Kim K.Y."/>
            <person name="Sa T.M."/>
            <person name="Um Y."/>
            <person name="Madhaiyan M."/>
        </authorList>
    </citation>
    <scope>NUCLEOTIDE SEQUENCE [LARGE SCALE GENOMIC DNA]</scope>
    <source>
        <strain evidence="2 4">CBMB27</strain>
    </source>
</reference>
<dbReference type="EMBL" id="CP015367">
    <property type="protein sequence ID" value="APT31289.1"/>
    <property type="molecule type" value="Genomic_DNA"/>
</dbReference>
<keyword evidence="4" id="KW-1185">Reference proteome</keyword>
<evidence type="ECO:0000313" key="5">
    <source>
        <dbReference type="Proteomes" id="UP000199140"/>
    </source>
</evidence>
<accession>A0AAE8HT76</accession>
<organism evidence="3 5">
    <name type="scientific">Methylobacterium phyllosphaerae</name>
    <dbReference type="NCBI Taxonomy" id="418223"/>
    <lineage>
        <taxon>Bacteria</taxon>
        <taxon>Pseudomonadati</taxon>
        <taxon>Pseudomonadota</taxon>
        <taxon>Alphaproteobacteria</taxon>
        <taxon>Hyphomicrobiales</taxon>
        <taxon>Methylobacteriaceae</taxon>
        <taxon>Methylobacterium</taxon>
    </lineage>
</organism>
<evidence type="ECO:0000256" key="1">
    <source>
        <dbReference type="SAM" id="SignalP"/>
    </source>
</evidence>
<keyword evidence="1" id="KW-0732">Signal</keyword>
<dbReference type="KEGG" id="mphy:MCBMB27_01998"/>
<evidence type="ECO:0000313" key="3">
    <source>
        <dbReference type="EMBL" id="SFH10524.1"/>
    </source>
</evidence>
<feature type="chain" id="PRO_5042184191" evidence="1">
    <location>
        <begin position="23"/>
        <end position="90"/>
    </location>
</feature>
<sequence length="90" mass="9818">MRSLPTRAALALLVLWSPPVQAAAHQFVLVQDPGWMEPFLSAEGSQFRPFVEALAAAIRVPVGTIAIGTFDQDGQVPGRTSPRILHKMRK</sequence>
<feature type="signal peptide" evidence="1">
    <location>
        <begin position="1"/>
        <end position="22"/>
    </location>
</feature>